<keyword evidence="2" id="KW-0808">Transferase</keyword>
<organism evidence="2 3">
    <name type="scientific">Eisenbergiella tayi</name>
    <dbReference type="NCBI Taxonomy" id="1432052"/>
    <lineage>
        <taxon>Bacteria</taxon>
        <taxon>Bacillati</taxon>
        <taxon>Bacillota</taxon>
        <taxon>Clostridia</taxon>
        <taxon>Lachnospirales</taxon>
        <taxon>Lachnospiraceae</taxon>
        <taxon>Eisenbergiella</taxon>
    </lineage>
</organism>
<keyword evidence="2" id="KW-0167">Capsid protein</keyword>
<dbReference type="EC" id="2.4.-.-" evidence="2"/>
<evidence type="ECO:0000313" key="3">
    <source>
        <dbReference type="Proteomes" id="UP000094067"/>
    </source>
</evidence>
<keyword evidence="2" id="KW-0328">Glycosyltransferase</keyword>
<evidence type="ECO:0000259" key="1">
    <source>
        <dbReference type="Pfam" id="PF00534"/>
    </source>
</evidence>
<dbReference type="Proteomes" id="UP000094067">
    <property type="component" value="Unassembled WGS sequence"/>
</dbReference>
<dbReference type="AlphaFoldDB" id="A0A1E3AA59"/>
<dbReference type="SUPFAM" id="SSF53756">
    <property type="entry name" value="UDP-Glycosyltransferase/glycogen phosphorylase"/>
    <property type="match status" value="1"/>
</dbReference>
<feature type="domain" description="Glycosyl transferase family 1" evidence="1">
    <location>
        <begin position="256"/>
        <end position="414"/>
    </location>
</feature>
<dbReference type="GO" id="GO:0016757">
    <property type="term" value="F:glycosyltransferase activity"/>
    <property type="evidence" value="ECO:0007669"/>
    <property type="project" value="UniProtKB-KW"/>
</dbReference>
<comment type="caution">
    <text evidence="2">The sequence shown here is derived from an EMBL/GenBank/DDBJ whole genome shotgun (WGS) entry which is preliminary data.</text>
</comment>
<dbReference type="CDD" id="cd03801">
    <property type="entry name" value="GT4_PimA-like"/>
    <property type="match status" value="1"/>
</dbReference>
<accession>A0A1E3AA59</accession>
<name>A0A1E3AA59_9FIRM</name>
<evidence type="ECO:0000313" key="2">
    <source>
        <dbReference type="EMBL" id="ODM05519.1"/>
    </source>
</evidence>
<dbReference type="EMBL" id="MCGH01000002">
    <property type="protein sequence ID" value="ODM05519.1"/>
    <property type="molecule type" value="Genomic_DNA"/>
</dbReference>
<reference evidence="2 3" key="1">
    <citation type="submission" date="2016-07" db="EMBL/GenBank/DDBJ databases">
        <title>Characterization of isolates of Eisenbergiella tayi derived from blood cultures, using whole genome sequencing.</title>
        <authorList>
            <person name="Burdz T."/>
            <person name="Wiebe D."/>
            <person name="Huynh C."/>
            <person name="Bernard K."/>
        </authorList>
    </citation>
    <scope>NUCLEOTIDE SEQUENCE [LARGE SCALE GENOMIC DNA]</scope>
    <source>
        <strain evidence="2 3">NML 110608</strain>
    </source>
</reference>
<keyword evidence="2" id="KW-0946">Virion</keyword>
<gene>
    <name evidence="2" type="primary">cotSA_1</name>
    <name evidence="2" type="ORF">BEI61_01408</name>
</gene>
<dbReference type="RefSeq" id="WP_069151742.1">
    <property type="nucleotide sequence ID" value="NZ_MCGH01000002.1"/>
</dbReference>
<dbReference type="PANTHER" id="PTHR12526">
    <property type="entry name" value="GLYCOSYLTRANSFERASE"/>
    <property type="match status" value="1"/>
</dbReference>
<dbReference type="PATRIC" id="fig|1432052.4.peg.1582"/>
<protein>
    <submittedName>
        <fullName evidence="2">Spore coat protein SA</fullName>
        <ecNumber evidence="2">2.4.-.-</ecNumber>
    </submittedName>
</protein>
<sequence>MRILWLCNICPPAVAAALGQSYSVREGWLTGALNRFLAEDGDSMQLAVCFPAEGELAGLQKKIPLKEFKTDHTGGPYREKEVSVYGFREDLKRPEVYDCGMEERFQEILEDFRPDLVHIFGTEFPHALAMVKSFGRPERILVGIQGLVGECAKSYMADLPAQVQGKATFRDILRKDSLRQQQEKFRIRGERERQVLQGCGHVTGRTEFDRAGSLACNPKLHYHKMNETMRSCFYEGGWNREGCRPFEIFASQGDYPLKGFHYLLQAMPEILEQFPDAHVSVAGNSITACGSLKEKLKISGYGKYLRDLIYKNGLEDKVTVLGSLSDVQMKEAYLKSHVFACPSALENSPNSLGEAMLLGLPCVAARTGGIPDMAEDGTSALFFEKGDVHGLAGCIIRIFRNEELARELSEGARDRALRNHDGNENYRRMMEIYHEILGTV</sequence>
<dbReference type="Gene3D" id="3.40.50.2000">
    <property type="entry name" value="Glycogen Phosphorylase B"/>
    <property type="match status" value="2"/>
</dbReference>
<proteinExistence type="predicted"/>
<dbReference type="Pfam" id="PF00534">
    <property type="entry name" value="Glycos_transf_1"/>
    <property type="match status" value="1"/>
</dbReference>
<dbReference type="InterPro" id="IPR001296">
    <property type="entry name" value="Glyco_trans_1"/>
</dbReference>